<keyword evidence="6 7" id="KW-0472">Membrane</keyword>
<dbReference type="CDD" id="cd17502">
    <property type="entry name" value="MFS_Azr1_MDR_like"/>
    <property type="match status" value="1"/>
</dbReference>
<dbReference type="GO" id="GO:0022857">
    <property type="term" value="F:transmembrane transporter activity"/>
    <property type="evidence" value="ECO:0007669"/>
    <property type="project" value="InterPro"/>
</dbReference>
<keyword evidence="10" id="KW-1185">Reference proteome</keyword>
<feature type="transmembrane region" description="Helical" evidence="7">
    <location>
        <begin position="81"/>
        <end position="102"/>
    </location>
</feature>
<feature type="transmembrane region" description="Helical" evidence="7">
    <location>
        <begin position="176"/>
        <end position="196"/>
    </location>
</feature>
<evidence type="ECO:0000259" key="8">
    <source>
        <dbReference type="PROSITE" id="PS50850"/>
    </source>
</evidence>
<keyword evidence="5 7" id="KW-1133">Transmembrane helix</keyword>
<feature type="domain" description="Major facilitator superfamily (MFS) profile" evidence="8">
    <location>
        <begin position="1"/>
        <end position="470"/>
    </location>
</feature>
<evidence type="ECO:0000256" key="7">
    <source>
        <dbReference type="SAM" id="Phobius"/>
    </source>
</evidence>
<dbReference type="SUPFAM" id="SSF103473">
    <property type="entry name" value="MFS general substrate transporter"/>
    <property type="match status" value="1"/>
</dbReference>
<reference evidence="10" key="1">
    <citation type="submission" date="2017-08" db="EMBL/GenBank/DDBJ databases">
        <authorList>
            <person name="Huang Z."/>
        </authorList>
    </citation>
    <scope>NUCLEOTIDE SEQUENCE [LARGE SCALE GENOMIC DNA]</scope>
    <source>
        <strain evidence="10">SA5d-4</strain>
    </source>
</reference>
<organism evidence="9 10">
    <name type="scientific">Lottiidibacillus patelloidae</name>
    <dbReference type="NCBI Taxonomy" id="2670334"/>
    <lineage>
        <taxon>Bacteria</taxon>
        <taxon>Bacillati</taxon>
        <taxon>Bacillota</taxon>
        <taxon>Bacilli</taxon>
        <taxon>Bacillales</taxon>
        <taxon>Bacillaceae</taxon>
        <taxon>Lottiidibacillus</taxon>
    </lineage>
</organism>
<sequence length="475" mass="51702">MSAIEGTIVSTAIPSIVGDLGGFSLYSWVFSGYLVMQAATVLIYGKLADLFGRKPIFIYGIVVFLIGSVLCGFSTSMEMLIVFRFIQGLGAGAVLPIATTIVGDIYTLEERAKIQGFLSSVWGISAVVGPVLGGVLVEYIHWSYIFWINVPLGILSIIGVLKYFKESIEKKKHKIDYFGSVFMLIAVLSLMVILVQGGVKWAWTDLKTIFFLSTFVISAILFFFQEKRASNPMMPFSLWKHRLIALANTTSLTTGMLLIGISSFLPAYVQGVMGYSPMVAGFTLTTLSIGWPIAAFLAGRLVIKIGFRNTAIIGGAFLIVGGIFFVMLDPTKGPIWAGIGSFIIGLGMGLTNTTFIVAIQSSVDWKDRGIATASNSFMRTLGSTLGAALLGGVLNNRLQEFIKENNMDDIISIDAANLLLDEAQRNVLPESSRILLQEGLTLSLHSVYWGVASLAVISFLLTVFLPRKKEDDHKY</sequence>
<reference evidence="9 10" key="2">
    <citation type="submission" date="2017-09" db="EMBL/GenBank/DDBJ databases">
        <title>Bacillus patelloidae sp. nov., isolated from the intestinal tract of a marine limpet.</title>
        <authorList>
            <person name="Liu R."/>
            <person name="Dong C."/>
            <person name="Shao Z."/>
        </authorList>
    </citation>
    <scope>NUCLEOTIDE SEQUENCE [LARGE SCALE GENOMIC DNA]</scope>
    <source>
        <strain evidence="9 10">SA5d-4</strain>
    </source>
</reference>
<feature type="transmembrane region" description="Helical" evidence="7">
    <location>
        <begin position="310"/>
        <end position="328"/>
    </location>
</feature>
<dbReference type="Proteomes" id="UP000217083">
    <property type="component" value="Unassembled WGS sequence"/>
</dbReference>
<dbReference type="AlphaFoldDB" id="A0A263BYV3"/>
<evidence type="ECO:0000256" key="5">
    <source>
        <dbReference type="ARBA" id="ARBA00022989"/>
    </source>
</evidence>
<dbReference type="InterPro" id="IPR036259">
    <property type="entry name" value="MFS_trans_sf"/>
</dbReference>
<dbReference type="PROSITE" id="PS50850">
    <property type="entry name" value="MFS"/>
    <property type="match status" value="1"/>
</dbReference>
<evidence type="ECO:0000313" key="9">
    <source>
        <dbReference type="EMBL" id="OZM58752.1"/>
    </source>
</evidence>
<comment type="subcellular location">
    <subcellularLocation>
        <location evidence="1">Cell membrane</location>
        <topology evidence="1">Multi-pass membrane protein</topology>
    </subcellularLocation>
</comment>
<dbReference type="Pfam" id="PF07690">
    <property type="entry name" value="MFS_1"/>
    <property type="match status" value="1"/>
</dbReference>
<protein>
    <submittedName>
        <fullName evidence="9">MFS transporter</fullName>
    </submittedName>
</protein>
<dbReference type="PRINTS" id="PR01036">
    <property type="entry name" value="TCRTETB"/>
</dbReference>
<keyword evidence="4 7" id="KW-0812">Transmembrane</keyword>
<feature type="transmembrane region" description="Helical" evidence="7">
    <location>
        <begin position="144"/>
        <end position="164"/>
    </location>
</feature>
<dbReference type="Gene3D" id="1.20.1720.10">
    <property type="entry name" value="Multidrug resistance protein D"/>
    <property type="match status" value="1"/>
</dbReference>
<dbReference type="NCBIfam" id="TIGR00711">
    <property type="entry name" value="efflux_EmrB"/>
    <property type="match status" value="1"/>
</dbReference>
<gene>
    <name evidence="9" type="ORF">CIB95_02085</name>
</gene>
<dbReference type="GO" id="GO:0005886">
    <property type="term" value="C:plasma membrane"/>
    <property type="evidence" value="ECO:0007669"/>
    <property type="project" value="UniProtKB-SubCell"/>
</dbReference>
<dbReference type="PANTHER" id="PTHR23501">
    <property type="entry name" value="MAJOR FACILITATOR SUPERFAMILY"/>
    <property type="match status" value="1"/>
</dbReference>
<dbReference type="EMBL" id="NPIA01000001">
    <property type="protein sequence ID" value="OZM58752.1"/>
    <property type="molecule type" value="Genomic_DNA"/>
</dbReference>
<comment type="caution">
    <text evidence="9">The sequence shown here is derived from an EMBL/GenBank/DDBJ whole genome shotgun (WGS) entry which is preliminary data.</text>
</comment>
<evidence type="ECO:0000256" key="4">
    <source>
        <dbReference type="ARBA" id="ARBA00022692"/>
    </source>
</evidence>
<evidence type="ECO:0000256" key="6">
    <source>
        <dbReference type="ARBA" id="ARBA00023136"/>
    </source>
</evidence>
<evidence type="ECO:0000256" key="2">
    <source>
        <dbReference type="ARBA" id="ARBA00022448"/>
    </source>
</evidence>
<feature type="transmembrane region" description="Helical" evidence="7">
    <location>
        <begin position="245"/>
        <end position="269"/>
    </location>
</feature>
<dbReference type="InterPro" id="IPR004638">
    <property type="entry name" value="EmrB-like"/>
</dbReference>
<feature type="transmembrane region" description="Helical" evidence="7">
    <location>
        <begin position="446"/>
        <end position="465"/>
    </location>
</feature>
<keyword evidence="3" id="KW-1003">Cell membrane</keyword>
<keyword evidence="2" id="KW-0813">Transport</keyword>
<evidence type="ECO:0000256" key="1">
    <source>
        <dbReference type="ARBA" id="ARBA00004651"/>
    </source>
</evidence>
<dbReference type="InterPro" id="IPR020846">
    <property type="entry name" value="MFS_dom"/>
</dbReference>
<evidence type="ECO:0000313" key="10">
    <source>
        <dbReference type="Proteomes" id="UP000217083"/>
    </source>
</evidence>
<dbReference type="FunFam" id="1.20.1720.10:FF:000004">
    <property type="entry name" value="EmrB/QacA family drug resistance transporter"/>
    <property type="match status" value="1"/>
</dbReference>
<name>A0A263BYV3_9BACI</name>
<dbReference type="PANTHER" id="PTHR23501:SF191">
    <property type="entry name" value="VACUOLAR BASIC AMINO ACID TRANSPORTER 4"/>
    <property type="match status" value="1"/>
</dbReference>
<feature type="transmembrane region" description="Helical" evidence="7">
    <location>
        <begin position="334"/>
        <end position="359"/>
    </location>
</feature>
<dbReference type="InterPro" id="IPR011701">
    <property type="entry name" value="MFS"/>
</dbReference>
<feature type="transmembrane region" description="Helical" evidence="7">
    <location>
        <begin position="56"/>
        <end position="75"/>
    </location>
</feature>
<feature type="transmembrane region" description="Helical" evidence="7">
    <location>
        <begin position="275"/>
        <end position="298"/>
    </location>
</feature>
<dbReference type="Gene3D" id="1.20.1250.20">
    <property type="entry name" value="MFS general substrate transporter like domains"/>
    <property type="match status" value="1"/>
</dbReference>
<proteinExistence type="predicted"/>
<accession>A0A263BYV3</accession>
<feature type="transmembrane region" description="Helical" evidence="7">
    <location>
        <begin position="25"/>
        <end position="44"/>
    </location>
</feature>
<feature type="transmembrane region" description="Helical" evidence="7">
    <location>
        <begin position="208"/>
        <end position="224"/>
    </location>
</feature>
<evidence type="ECO:0000256" key="3">
    <source>
        <dbReference type="ARBA" id="ARBA00022475"/>
    </source>
</evidence>
<feature type="transmembrane region" description="Helical" evidence="7">
    <location>
        <begin position="114"/>
        <end position="132"/>
    </location>
</feature>